<reference evidence="2 3" key="1">
    <citation type="submission" date="2019-04" db="EMBL/GenBank/DDBJ databases">
        <title>Sphingomonas psychrotolerans sp. nov., isolated from soil in the Tianshan Mountains, Xinjiang, China.</title>
        <authorList>
            <person name="Luo Y."/>
            <person name="Sheng H."/>
        </authorList>
    </citation>
    <scope>NUCLEOTIDE SEQUENCE [LARGE SCALE GENOMIC DNA]</scope>
    <source>
        <strain evidence="2 3">KIS18-15</strain>
    </source>
</reference>
<keyword evidence="1" id="KW-1133">Transmembrane helix</keyword>
<keyword evidence="1" id="KW-0812">Transmembrane</keyword>
<protein>
    <submittedName>
        <fullName evidence="2">Uncharacterized protein</fullName>
    </submittedName>
</protein>
<comment type="caution">
    <text evidence="2">The sequence shown here is derived from an EMBL/GenBank/DDBJ whole genome shotgun (WGS) entry which is preliminary data.</text>
</comment>
<gene>
    <name evidence="2" type="ORF">E5A74_14810</name>
</gene>
<feature type="transmembrane region" description="Helical" evidence="1">
    <location>
        <begin position="124"/>
        <end position="144"/>
    </location>
</feature>
<evidence type="ECO:0000313" key="2">
    <source>
        <dbReference type="EMBL" id="TGX40752.1"/>
    </source>
</evidence>
<dbReference type="EMBL" id="SRXU01000006">
    <property type="protein sequence ID" value="TGX40752.1"/>
    <property type="molecule type" value="Genomic_DNA"/>
</dbReference>
<evidence type="ECO:0000256" key="1">
    <source>
        <dbReference type="SAM" id="Phobius"/>
    </source>
</evidence>
<sequence>MFAPFLIAIAIACMVIGVFLPLDLASQAKTDRFYYAQFEQAAAHVERTGHLPGPAQLGVLEGRSISPLSMAAPQAASDCGSRFQTEASDRFVLSFWRGEWTECYAHPSGRTTLPMSAVAYLKEGAWQLFALLWIVAIGAIWGAIRLTRAPRPTIAAADKGE</sequence>
<organism evidence="2 3">
    <name type="scientific">Sphingomonas naasensis</name>
    <dbReference type="NCBI Taxonomy" id="1344951"/>
    <lineage>
        <taxon>Bacteria</taxon>
        <taxon>Pseudomonadati</taxon>
        <taxon>Pseudomonadota</taxon>
        <taxon>Alphaproteobacteria</taxon>
        <taxon>Sphingomonadales</taxon>
        <taxon>Sphingomonadaceae</taxon>
        <taxon>Sphingomonas</taxon>
    </lineage>
</organism>
<keyword evidence="1" id="KW-0472">Membrane</keyword>
<name>A0A4V3QW11_9SPHN</name>
<dbReference type="Proteomes" id="UP000309848">
    <property type="component" value="Unassembled WGS sequence"/>
</dbReference>
<dbReference type="AlphaFoldDB" id="A0A4V3QW11"/>
<evidence type="ECO:0000313" key="3">
    <source>
        <dbReference type="Proteomes" id="UP000309848"/>
    </source>
</evidence>
<proteinExistence type="predicted"/>
<dbReference type="RefSeq" id="WP_166745797.1">
    <property type="nucleotide sequence ID" value="NZ_JAASQM010000005.1"/>
</dbReference>
<accession>A0A4V3QW11</accession>
<keyword evidence="3" id="KW-1185">Reference proteome</keyword>